<sequence length="285" mass="31972">MSSCMVRNGRRLLWLSFLSFTLVSHSMASHAADALCSASQASTNELPVLEQDCPIGKGIWGQKAPRSAESVYWIQCGLLDAPLSLKQAKPLYGKISTDIWMKPESKKYRCLIGPYSDVDVLEEELQQVRSLRANKDAFARQVNPQQDQAKQSSSAAAEPIAKTVQTIKPMATQAQPDLIVRISTSIDDKTYVAPYSSKGSHQFYMEHDKAWNRVSYNEAIEMCSALDMRLIDEKEWQTLRLNSSMRKDKWPEQMPYWGSGQKGMFSNGRIAPLKGNTLLNVACIN</sequence>
<dbReference type="Pfam" id="PF05036">
    <property type="entry name" value="SPOR"/>
    <property type="match status" value="1"/>
</dbReference>
<dbReference type="RefSeq" id="WP_244358901.1">
    <property type="nucleotide sequence ID" value="NZ_JAJNNZ010000018.1"/>
</dbReference>
<evidence type="ECO:0000256" key="1">
    <source>
        <dbReference type="SAM" id="SignalP"/>
    </source>
</evidence>
<keyword evidence="1" id="KW-0732">Signal</keyword>
<organism evidence="3 4">
    <name type="scientific">Vibrio gelatinilyticus</name>
    <dbReference type="NCBI Taxonomy" id="2893468"/>
    <lineage>
        <taxon>Bacteria</taxon>
        <taxon>Pseudomonadati</taxon>
        <taxon>Pseudomonadota</taxon>
        <taxon>Gammaproteobacteria</taxon>
        <taxon>Vibrionales</taxon>
        <taxon>Vibrionaceae</taxon>
        <taxon>Vibrio</taxon>
    </lineage>
</organism>
<dbReference type="AlphaFoldDB" id="A0A9X1WDU3"/>
<feature type="domain" description="SPOR" evidence="2">
    <location>
        <begin position="69"/>
        <end position="141"/>
    </location>
</feature>
<accession>A0A9X1WDU3</accession>
<keyword evidence="4" id="KW-1185">Reference proteome</keyword>
<feature type="chain" id="PRO_5040976396" evidence="1">
    <location>
        <begin position="32"/>
        <end position="285"/>
    </location>
</feature>
<proteinExistence type="predicted"/>
<name>A0A9X1WDU3_9VIBR</name>
<dbReference type="EMBL" id="JAJNNZ010000018">
    <property type="protein sequence ID" value="MCJ2378529.1"/>
    <property type="molecule type" value="Genomic_DNA"/>
</dbReference>
<dbReference type="Proteomes" id="UP001139488">
    <property type="component" value="Unassembled WGS sequence"/>
</dbReference>
<dbReference type="GO" id="GO:0042834">
    <property type="term" value="F:peptidoglycan binding"/>
    <property type="evidence" value="ECO:0007669"/>
    <property type="project" value="InterPro"/>
</dbReference>
<evidence type="ECO:0000313" key="3">
    <source>
        <dbReference type="EMBL" id="MCJ2378529.1"/>
    </source>
</evidence>
<evidence type="ECO:0000259" key="2">
    <source>
        <dbReference type="Pfam" id="PF05036"/>
    </source>
</evidence>
<evidence type="ECO:0000313" key="4">
    <source>
        <dbReference type="Proteomes" id="UP001139488"/>
    </source>
</evidence>
<gene>
    <name evidence="3" type="ORF">LNL84_17100</name>
</gene>
<dbReference type="InterPro" id="IPR007730">
    <property type="entry name" value="SPOR-like_dom"/>
</dbReference>
<reference evidence="3" key="1">
    <citation type="submission" date="2021-11" db="EMBL/GenBank/DDBJ databases">
        <title>Vibrio ZSDE26 sp. nov. and Vibrio ZSDZ34 sp. nov., isolated from coastal seawater in Qingdao.</title>
        <authorList>
            <person name="Zhang P."/>
        </authorList>
    </citation>
    <scope>NUCLEOTIDE SEQUENCE</scope>
    <source>
        <strain evidence="3">ZSDZ34</strain>
    </source>
</reference>
<feature type="signal peptide" evidence="1">
    <location>
        <begin position="1"/>
        <end position="31"/>
    </location>
</feature>
<comment type="caution">
    <text evidence="3">The sequence shown here is derived from an EMBL/GenBank/DDBJ whole genome shotgun (WGS) entry which is preliminary data.</text>
</comment>
<protein>
    <submittedName>
        <fullName evidence="3">SPOR domain-containing protein</fullName>
    </submittedName>
</protein>